<organism evidence="1 2">
    <name type="scientific">Popillia japonica</name>
    <name type="common">Japanese beetle</name>
    <dbReference type="NCBI Taxonomy" id="7064"/>
    <lineage>
        <taxon>Eukaryota</taxon>
        <taxon>Metazoa</taxon>
        <taxon>Ecdysozoa</taxon>
        <taxon>Arthropoda</taxon>
        <taxon>Hexapoda</taxon>
        <taxon>Insecta</taxon>
        <taxon>Pterygota</taxon>
        <taxon>Neoptera</taxon>
        <taxon>Endopterygota</taxon>
        <taxon>Coleoptera</taxon>
        <taxon>Polyphaga</taxon>
        <taxon>Scarabaeiformia</taxon>
        <taxon>Scarabaeidae</taxon>
        <taxon>Rutelinae</taxon>
        <taxon>Popillia</taxon>
    </lineage>
</organism>
<sequence length="1680" mass="198917">MQCGSRSKKKQDYVKSMLRTCFVNRDKATLSETLSYLTHRYMSDISLLKTVYGVCLDSNYVKEFNTDHWEYLVKIQKRVGLWKIEIFYQYYLEYLFGNNKSIDEIVKLIVQQNAESQINNFAFVNTKKYQKIYCDKIASYIDAYKEHEAYRNLVLEFFSLMVKHCHLKEKECLQYKRFFNQLDITDSKCRYILKEVIKSNYNEAHDLFWKTNSIKGNDILMWYAKHRPDQLKQNADKIYDVMNDHKHGTFLHRLKRFLDEDLTETLQILTVDLINGKDLKEKKKHITLLSVLSPELFFQLIPTALLKGKEETYHPTICFITRIVFSINSNRASILRRIAYNTAELRAFPWLLKFCVGDYLKFALPSLYSIAYNTAELSLEQYLKEIYNTPLSVRKHRLLLGRHLFPFDDFYNLLKCWSNTEKNLSLRNIILAKSVEYFVENLSENLWILTKQNLELLHPADVRVCDSLLKLVNIPLDYMPEYIEPVYDIIRISSDSATRRKMFDLIAAIPIRSIAKFDVKFLKLLTRQEIFRRISLKMIEPANSLSQFHSIEGCTLGEKQKHFNEFLKTLKATKSQENWDVFINSITPLTAAEKLFKINLMIELERKELLLEQLNAENYRKELLLEQLNAGNRVLVIKLLRAWKLFRELFSSITSTDLVSNILPRLSYALRLKVLNGISKNITNEVQLDKHFAEVKKKYGMGSAVIILPGCSVELIKSNVKKYHLKLPQSNLKRIIKKDKNFIDFYFDIMKQKYENINFSDEYEYVLKYVARVDPGFYWKLKEKYDLNIKFGKYMTPKMIKSHKKVLDEGLQIFVRFNNSKIYKTMEKENKLSSFLVGFYPETHDKFIEDVLQSRVFSFIKKGPYLQQYKLITSSFSQKYNKNLLDYPDYFTEDLLKITPLAEREKILDHKVKENENLYYLYGTASSLPKFKQHMQHGSRSKIRQEYVESMIKTCFVNRDKAALSEILSYLINRYKNDINLLKSVYELCLDSDYIKHFNAEHWEFLVKIQKIFDITNKDSWRSYTFYQSYLTYLFDNDKSVDEIIKSIIQKNADKKMHGFDFIHTEKYQKMYCDKIASCIDAYEKHEVYKDLIVQFLSFASRVLKLEELLEYKRFFNQLVANDWQCRHILHKAIKVNDDQLHDLFWQIGDIKGNEILMWYARNRPDRLKENAPKICDLIDEYRPAKFLQTLKPFIDEDLKETLKMYALDVIDREDLNKIKVPILLLAVFSPVEFFELISNAIPPLDGKVDLEVDTDKINMQRAFIDGLRYTQDPAMAFPWLLKFCVGDYLKFALSSLYGLAYNTAEVSVKQYVEELSNTALSVKKHHLLLGRHLFLYDDFYNLLKSWSDTEKNLSMRNILLTKAFEYLSENQSENLWILAKQNLKSFNPADRGIYDFLLKFNNIPFDHMPEYIEAVFKAIVANSDSKINQRKFELIEAIPLGLINKLNLKFLKLLIRETVCSKTETNFFWKCVFHVDETKRSELFEANFAQLKEFAEENTFDINQPAHVRAKISNFVLCFVKSAIQSKKNGNLVEEFMTRWRSLFSPENYNKDFLLIEFTNLLFESEFSPYEAGVKINALLYEYIKNYNSSVIDFFCRQLLHFLSLASINTKDNDLFKFVDGFFYEKKDENIYVAVIYFLPKALPTTENRYTKYLPIFETVQNSKYPVVRYHFNLYLCNL</sequence>
<protein>
    <submittedName>
        <fullName evidence="1">Uncharacterized protein</fullName>
    </submittedName>
</protein>
<reference evidence="1 2" key="1">
    <citation type="journal article" date="2024" name="BMC Genomics">
        <title>De novo assembly and annotation of Popillia japonica's genome with initial clues to its potential as an invasive pest.</title>
        <authorList>
            <person name="Cucini C."/>
            <person name="Boschi S."/>
            <person name="Funari R."/>
            <person name="Cardaioli E."/>
            <person name="Iannotti N."/>
            <person name="Marturano G."/>
            <person name="Paoli F."/>
            <person name="Bruttini M."/>
            <person name="Carapelli A."/>
            <person name="Frati F."/>
            <person name="Nardi F."/>
        </authorList>
    </citation>
    <scope>NUCLEOTIDE SEQUENCE [LARGE SCALE GENOMIC DNA]</scope>
    <source>
        <strain evidence="1">DMR45628</strain>
    </source>
</reference>
<dbReference type="Proteomes" id="UP001458880">
    <property type="component" value="Unassembled WGS sequence"/>
</dbReference>
<gene>
    <name evidence="1" type="ORF">QE152_g37670</name>
</gene>
<proteinExistence type="predicted"/>
<dbReference type="EMBL" id="JASPKY010000749">
    <property type="protein sequence ID" value="KAK9685793.1"/>
    <property type="molecule type" value="Genomic_DNA"/>
</dbReference>
<comment type="caution">
    <text evidence="1">The sequence shown here is derived from an EMBL/GenBank/DDBJ whole genome shotgun (WGS) entry which is preliminary data.</text>
</comment>
<name>A0AAW1I959_POPJA</name>
<evidence type="ECO:0000313" key="1">
    <source>
        <dbReference type="EMBL" id="KAK9685793.1"/>
    </source>
</evidence>
<keyword evidence="2" id="KW-1185">Reference proteome</keyword>
<accession>A0AAW1I959</accession>
<evidence type="ECO:0000313" key="2">
    <source>
        <dbReference type="Proteomes" id="UP001458880"/>
    </source>
</evidence>